<dbReference type="AlphaFoldDB" id="A0A392SYE8"/>
<feature type="non-terminal residue" evidence="1">
    <location>
        <position position="1"/>
    </location>
</feature>
<organism evidence="1 2">
    <name type="scientific">Trifolium medium</name>
    <dbReference type="NCBI Taxonomy" id="97028"/>
    <lineage>
        <taxon>Eukaryota</taxon>
        <taxon>Viridiplantae</taxon>
        <taxon>Streptophyta</taxon>
        <taxon>Embryophyta</taxon>
        <taxon>Tracheophyta</taxon>
        <taxon>Spermatophyta</taxon>
        <taxon>Magnoliopsida</taxon>
        <taxon>eudicotyledons</taxon>
        <taxon>Gunneridae</taxon>
        <taxon>Pentapetalae</taxon>
        <taxon>rosids</taxon>
        <taxon>fabids</taxon>
        <taxon>Fabales</taxon>
        <taxon>Fabaceae</taxon>
        <taxon>Papilionoideae</taxon>
        <taxon>50 kb inversion clade</taxon>
        <taxon>NPAAA clade</taxon>
        <taxon>Hologalegina</taxon>
        <taxon>IRL clade</taxon>
        <taxon>Trifolieae</taxon>
        <taxon>Trifolium</taxon>
    </lineage>
</organism>
<evidence type="ECO:0000313" key="2">
    <source>
        <dbReference type="Proteomes" id="UP000265520"/>
    </source>
</evidence>
<sequence>VVVEVELAVVQPSVAARSASSPYDASRLALAVHDTGGASPVVVATTEPTYFLQDQPLALLPPLHASLASRV</sequence>
<name>A0A392SYE8_9FABA</name>
<feature type="non-terminal residue" evidence="1">
    <location>
        <position position="71"/>
    </location>
</feature>
<evidence type="ECO:0000313" key="1">
    <source>
        <dbReference type="EMBL" id="MCI52890.1"/>
    </source>
</evidence>
<keyword evidence="2" id="KW-1185">Reference proteome</keyword>
<accession>A0A392SYE8</accession>
<protein>
    <submittedName>
        <fullName evidence="1">Uncharacterized protein</fullName>
    </submittedName>
</protein>
<proteinExistence type="predicted"/>
<reference evidence="1 2" key="1">
    <citation type="journal article" date="2018" name="Front. Plant Sci.">
        <title>Red Clover (Trifolium pratense) and Zigzag Clover (T. medium) - A Picture of Genomic Similarities and Differences.</title>
        <authorList>
            <person name="Dluhosova J."/>
            <person name="Istvanek J."/>
            <person name="Nedelnik J."/>
            <person name="Repkova J."/>
        </authorList>
    </citation>
    <scope>NUCLEOTIDE SEQUENCE [LARGE SCALE GENOMIC DNA]</scope>
    <source>
        <strain evidence="2">cv. 10/8</strain>
        <tissue evidence="1">Leaf</tissue>
    </source>
</reference>
<dbReference type="EMBL" id="LXQA010454502">
    <property type="protein sequence ID" value="MCI52890.1"/>
    <property type="molecule type" value="Genomic_DNA"/>
</dbReference>
<comment type="caution">
    <text evidence="1">The sequence shown here is derived from an EMBL/GenBank/DDBJ whole genome shotgun (WGS) entry which is preliminary data.</text>
</comment>
<dbReference type="Proteomes" id="UP000265520">
    <property type="component" value="Unassembled WGS sequence"/>
</dbReference>